<dbReference type="Pfam" id="PF13320">
    <property type="entry name" value="GH123_cat"/>
    <property type="match status" value="1"/>
</dbReference>
<name>A0A081BZN3_VECG1</name>
<protein>
    <recommendedName>
        <fullName evidence="1">Glycoside hydrolase 123 catalytic domain-containing protein</fullName>
    </recommendedName>
</protein>
<dbReference type="eggNOG" id="COG1572">
    <property type="taxonomic scope" value="Bacteria"/>
</dbReference>
<evidence type="ECO:0000313" key="2">
    <source>
        <dbReference type="EMBL" id="GAK57788.1"/>
    </source>
</evidence>
<accession>A0A081BZN3</accession>
<organism evidence="2">
    <name type="scientific">Vecturithrix granuli</name>
    <dbReference type="NCBI Taxonomy" id="1499967"/>
    <lineage>
        <taxon>Bacteria</taxon>
        <taxon>Candidatus Moduliflexota</taxon>
        <taxon>Candidatus Vecturitrichia</taxon>
        <taxon>Candidatus Vecturitrichales</taxon>
        <taxon>Candidatus Vecturitrichaceae</taxon>
        <taxon>Candidatus Vecturithrix</taxon>
    </lineage>
</organism>
<feature type="domain" description="Glycoside hydrolase 123 catalytic" evidence="1">
    <location>
        <begin position="337"/>
        <end position="556"/>
    </location>
</feature>
<dbReference type="SUPFAM" id="SSF49785">
    <property type="entry name" value="Galactose-binding domain-like"/>
    <property type="match status" value="1"/>
</dbReference>
<dbReference type="InterPro" id="IPR008979">
    <property type="entry name" value="Galactose-bd-like_sf"/>
</dbReference>
<reference evidence="2" key="1">
    <citation type="journal article" date="2015" name="PeerJ">
        <title>First genomic representation of candidate bacterial phylum KSB3 points to enhanced environmental sensing as a trigger of wastewater bulking.</title>
        <authorList>
            <person name="Sekiguchi Y."/>
            <person name="Ohashi A."/>
            <person name="Parks D.H."/>
            <person name="Yamauchi T."/>
            <person name="Tyson G.W."/>
            <person name="Hugenholtz P."/>
        </authorList>
    </citation>
    <scope>NUCLEOTIDE SEQUENCE [LARGE SCALE GENOMIC DNA]</scope>
</reference>
<keyword evidence="3" id="KW-1185">Reference proteome</keyword>
<gene>
    <name evidence="2" type="ORF">U27_04755</name>
</gene>
<proteinExistence type="predicted"/>
<sequence>MNNAMIINRFNVIILSVLVILLRPIAGNAQTEDYTFKLTQSTSAYQFWTTPPSERVFKTDAVPTDTGSIVKVYAAKREFEPFQIIVKPTSSGNVTVTMGSFGTGITTELFQVKYINVTTATDYLGKTGANPDPLWPIASGASISVTASQNTAFWINVYVPSTTAAGNYTTNVTIGGVAIPVRLHVFNFTLPAQLHVNSQMNFSHQTILAKYSVSGTGADYWMYVDKMKKFLIDHRLVPSSVLWSGGLTTNGAAPYIDYNCSGTFTDNEGIWGFEQPAARYLNGTGLMSSTFTQPFNGGVGFPSFMAATFQNNDASADQRPSTFCSQTRTTSDWYTGNNPSSAYNQKWFQYMTAMQNYLNAKGYLSRAYYYFANEPQNQADYDAVAWYSRYLKQYAPNLKLMVSEEPKPEIYNHANYFYNHQIDIWLPHFGLHFNPALSQQRLKNNSEESWIYFLKSTYLPRFNSITLDHPAIEGKFLGWFLWKYRVRGVAYYTFNDWSSNPWTSPNPNGQNGEMFLMYPPSEANTNITYGSNGHRFVPSIRLEMIRDGLEDYEYFYLLNGGQPQPDVSNAADAQVNKVIGMPTSYTRDSEFMYNLRRLIGLKLSGEIATIPDIAPASVHSRSNGAPGNYYINFQDPAGQPTDNPLIVNGRTYMKIGNTLYSPSLGYGWYRAADVPSANFYTAWDQWVDPEPKKLLGSAVINDYSREDVFEFDLPNGTYNVTVCVGSRSSTRYHTIVIEGVSFINSETTNNSWITRTKTVTVKDKKLSLQMGKYDQIGYINYLHIEAVPSYLLWTR</sequence>
<dbReference type="EMBL" id="DF820466">
    <property type="protein sequence ID" value="GAK57788.1"/>
    <property type="molecule type" value="Genomic_DNA"/>
</dbReference>
<evidence type="ECO:0000259" key="1">
    <source>
        <dbReference type="Pfam" id="PF13320"/>
    </source>
</evidence>
<dbReference type="STRING" id="1499967.U27_04755"/>
<dbReference type="Gene3D" id="2.60.120.430">
    <property type="entry name" value="Galactose-binding lectin"/>
    <property type="match status" value="1"/>
</dbReference>
<dbReference type="HOGENOM" id="CLU_353271_0_0_0"/>
<evidence type="ECO:0000313" key="3">
    <source>
        <dbReference type="Proteomes" id="UP000030661"/>
    </source>
</evidence>
<dbReference type="InterPro" id="IPR025150">
    <property type="entry name" value="GH123_cat"/>
</dbReference>
<dbReference type="Proteomes" id="UP000030661">
    <property type="component" value="Unassembled WGS sequence"/>
</dbReference>
<dbReference type="AlphaFoldDB" id="A0A081BZN3"/>